<name>A0A839IRY1_9GAMM</name>
<organism evidence="3 4">
    <name type="scientific">Oceanospirillum sediminis</name>
    <dbReference type="NCBI Taxonomy" id="2760088"/>
    <lineage>
        <taxon>Bacteria</taxon>
        <taxon>Pseudomonadati</taxon>
        <taxon>Pseudomonadota</taxon>
        <taxon>Gammaproteobacteria</taxon>
        <taxon>Oceanospirillales</taxon>
        <taxon>Oceanospirillaceae</taxon>
        <taxon>Oceanospirillum</taxon>
    </lineage>
</organism>
<evidence type="ECO:0000313" key="3">
    <source>
        <dbReference type="EMBL" id="MBB1486956.1"/>
    </source>
</evidence>
<keyword evidence="4" id="KW-1185">Reference proteome</keyword>
<keyword evidence="1" id="KW-0732">Signal</keyword>
<feature type="domain" description="Carboxymuconolactone decarboxylase-like" evidence="2">
    <location>
        <begin position="40"/>
        <end position="103"/>
    </location>
</feature>
<dbReference type="InterPro" id="IPR052512">
    <property type="entry name" value="4CMD/NDH-1_regulator"/>
</dbReference>
<dbReference type="RefSeq" id="WP_182808738.1">
    <property type="nucleotide sequence ID" value="NZ_JACJFM010000010.1"/>
</dbReference>
<reference evidence="3 4" key="1">
    <citation type="submission" date="2020-08" db="EMBL/GenBank/DDBJ databases">
        <title>Oceanospirillum sp. nov. isolated from marine sediment.</title>
        <authorList>
            <person name="Ji X."/>
        </authorList>
    </citation>
    <scope>NUCLEOTIDE SEQUENCE [LARGE SCALE GENOMIC DNA]</scope>
    <source>
        <strain evidence="3 4">D5</strain>
    </source>
</reference>
<dbReference type="GO" id="GO:0051920">
    <property type="term" value="F:peroxiredoxin activity"/>
    <property type="evidence" value="ECO:0007669"/>
    <property type="project" value="InterPro"/>
</dbReference>
<dbReference type="InterPro" id="IPR029032">
    <property type="entry name" value="AhpD-like"/>
</dbReference>
<evidence type="ECO:0000313" key="4">
    <source>
        <dbReference type="Proteomes" id="UP000565262"/>
    </source>
</evidence>
<dbReference type="InterPro" id="IPR003779">
    <property type="entry name" value="CMD-like"/>
</dbReference>
<dbReference type="EMBL" id="JACJFM010000010">
    <property type="protein sequence ID" value="MBB1486956.1"/>
    <property type="molecule type" value="Genomic_DNA"/>
</dbReference>
<dbReference type="AlphaFoldDB" id="A0A839IRY1"/>
<dbReference type="PANTHER" id="PTHR33570">
    <property type="entry name" value="4-CARBOXYMUCONOLACTONE DECARBOXYLASE FAMILY PROTEIN"/>
    <property type="match status" value="1"/>
</dbReference>
<dbReference type="Gene3D" id="1.20.1290.10">
    <property type="entry name" value="AhpD-like"/>
    <property type="match status" value="1"/>
</dbReference>
<gene>
    <name evidence="3" type="ORF">H4O21_10065</name>
</gene>
<dbReference type="Proteomes" id="UP000565262">
    <property type="component" value="Unassembled WGS sequence"/>
</dbReference>
<dbReference type="Pfam" id="PF02627">
    <property type="entry name" value="CMD"/>
    <property type="match status" value="2"/>
</dbReference>
<evidence type="ECO:0000259" key="2">
    <source>
        <dbReference type="Pfam" id="PF02627"/>
    </source>
</evidence>
<sequence length="249" mass="26549">MKSKHLVSSLLALTLSSTLSQAWGQAIETGTPVTSNVNQEQILSLRQEAIVPIAALAAAGDLTALKAALNKGLDAGLTINDGKEVLVQLYAYAGFPRSLNALNTLMTVVEERRAQGIKDKEGKTPSAPIPKGEALLEQGTANQTKLVGRPVKGPLFDFAPAADEYLKTHLFGDIFARDNLSWQNRELATLAMLSALPGAEPQLKAHIGIAMNTGISATHLQQLISVLEKQVGPEEAERTRVALKQTLSP</sequence>
<dbReference type="PANTHER" id="PTHR33570:SF2">
    <property type="entry name" value="CARBOXYMUCONOLACTONE DECARBOXYLASE-LIKE DOMAIN-CONTAINING PROTEIN"/>
    <property type="match status" value="1"/>
</dbReference>
<evidence type="ECO:0000256" key="1">
    <source>
        <dbReference type="SAM" id="SignalP"/>
    </source>
</evidence>
<feature type="domain" description="Carboxymuconolactone decarboxylase-like" evidence="2">
    <location>
        <begin position="160"/>
        <end position="228"/>
    </location>
</feature>
<accession>A0A839IRY1</accession>
<protein>
    <submittedName>
        <fullName evidence="3">Carboxymuconolactone decarboxylase family protein</fullName>
    </submittedName>
</protein>
<feature type="chain" id="PRO_5032972047" evidence="1">
    <location>
        <begin position="23"/>
        <end position="249"/>
    </location>
</feature>
<proteinExistence type="predicted"/>
<feature type="signal peptide" evidence="1">
    <location>
        <begin position="1"/>
        <end position="22"/>
    </location>
</feature>
<dbReference type="SUPFAM" id="SSF69118">
    <property type="entry name" value="AhpD-like"/>
    <property type="match status" value="1"/>
</dbReference>
<comment type="caution">
    <text evidence="3">The sequence shown here is derived from an EMBL/GenBank/DDBJ whole genome shotgun (WGS) entry which is preliminary data.</text>
</comment>